<proteinExistence type="predicted"/>
<evidence type="ECO:0000313" key="3">
    <source>
        <dbReference type="Proteomes" id="UP001218412"/>
    </source>
</evidence>
<gene>
    <name evidence="2" type="ORF">JHW45_09120</name>
</gene>
<dbReference type="PROSITE" id="PS50846">
    <property type="entry name" value="HMA_2"/>
    <property type="match status" value="1"/>
</dbReference>
<organism evidence="2 3">
    <name type="scientific">Paracoccus stylophorae</name>
    <dbReference type="NCBI Taxonomy" id="659350"/>
    <lineage>
        <taxon>Bacteria</taxon>
        <taxon>Pseudomonadati</taxon>
        <taxon>Pseudomonadota</taxon>
        <taxon>Alphaproteobacteria</taxon>
        <taxon>Rhodobacterales</taxon>
        <taxon>Paracoccaceae</taxon>
        <taxon>Paracoccus</taxon>
    </lineage>
</organism>
<accession>A0ABY7SQZ5</accession>
<dbReference type="InterPro" id="IPR006121">
    <property type="entry name" value="HMA_dom"/>
</dbReference>
<evidence type="ECO:0000259" key="1">
    <source>
        <dbReference type="PROSITE" id="PS50846"/>
    </source>
</evidence>
<reference evidence="2 3" key="1">
    <citation type="submission" date="2021-01" db="EMBL/GenBank/DDBJ databases">
        <title>Biogeographic distribution of Paracoccus.</title>
        <authorList>
            <person name="Hollensteiner J."/>
            <person name="Leineberger J."/>
            <person name="Brinkhoff T."/>
            <person name="Daniel R."/>
        </authorList>
    </citation>
    <scope>NUCLEOTIDE SEQUENCE [LARGE SCALE GENOMIC DNA]</scope>
    <source>
        <strain evidence="2 3">LMG25392</strain>
    </source>
</reference>
<evidence type="ECO:0000313" key="2">
    <source>
        <dbReference type="EMBL" id="WCR09295.1"/>
    </source>
</evidence>
<dbReference type="Proteomes" id="UP001218412">
    <property type="component" value="Chromosome"/>
</dbReference>
<keyword evidence="3" id="KW-1185">Reference proteome</keyword>
<protein>
    <submittedName>
        <fullName evidence="2">Heavy-metal-associated domain-containing protein</fullName>
    </submittedName>
</protein>
<sequence length="62" mass="6377">MIFRVPDMSCGHCKTAIETALRQAGGRASVDLGAKTVAVEGLEAAQAKAAIRDAGYQVAEDG</sequence>
<name>A0ABY7SQZ5_9RHOB</name>
<dbReference type="RefSeq" id="WP_272857404.1">
    <property type="nucleotide sequence ID" value="NZ_CP067134.1"/>
</dbReference>
<dbReference type="CDD" id="cd00371">
    <property type="entry name" value="HMA"/>
    <property type="match status" value="1"/>
</dbReference>
<dbReference type="EMBL" id="CP067134">
    <property type="protein sequence ID" value="WCR09295.1"/>
    <property type="molecule type" value="Genomic_DNA"/>
</dbReference>
<dbReference type="Pfam" id="PF00403">
    <property type="entry name" value="HMA"/>
    <property type="match status" value="1"/>
</dbReference>
<dbReference type="Gene3D" id="3.30.70.100">
    <property type="match status" value="1"/>
</dbReference>
<dbReference type="SUPFAM" id="SSF55008">
    <property type="entry name" value="HMA, heavy metal-associated domain"/>
    <property type="match status" value="1"/>
</dbReference>
<feature type="domain" description="HMA" evidence="1">
    <location>
        <begin position="1"/>
        <end position="59"/>
    </location>
</feature>
<dbReference type="InterPro" id="IPR036163">
    <property type="entry name" value="HMA_dom_sf"/>
</dbReference>